<evidence type="ECO:0000313" key="3">
    <source>
        <dbReference type="Proteomes" id="UP000289323"/>
    </source>
</evidence>
<feature type="signal peptide" evidence="1">
    <location>
        <begin position="1"/>
        <end position="22"/>
    </location>
</feature>
<organism evidence="2 3">
    <name type="scientific">Thermothielavioides terrestris</name>
    <dbReference type="NCBI Taxonomy" id="2587410"/>
    <lineage>
        <taxon>Eukaryota</taxon>
        <taxon>Fungi</taxon>
        <taxon>Dikarya</taxon>
        <taxon>Ascomycota</taxon>
        <taxon>Pezizomycotina</taxon>
        <taxon>Sordariomycetes</taxon>
        <taxon>Sordariomycetidae</taxon>
        <taxon>Sordariales</taxon>
        <taxon>Chaetomiaceae</taxon>
        <taxon>Thermothielavioides</taxon>
    </lineage>
</organism>
<dbReference type="AlphaFoldDB" id="A0A3S4CB60"/>
<feature type="chain" id="PRO_5018667939" evidence="1">
    <location>
        <begin position="23"/>
        <end position="60"/>
    </location>
</feature>
<dbReference type="EMBL" id="OUUZ01000016">
    <property type="protein sequence ID" value="SPQ26243.1"/>
    <property type="molecule type" value="Genomic_DNA"/>
</dbReference>
<accession>A0A3S4CB60</accession>
<proteinExistence type="predicted"/>
<reference evidence="2 3" key="1">
    <citation type="submission" date="2018-04" db="EMBL/GenBank/DDBJ databases">
        <authorList>
            <person name="Huttner S."/>
            <person name="Dainat J."/>
        </authorList>
    </citation>
    <scope>NUCLEOTIDE SEQUENCE [LARGE SCALE GENOMIC DNA]</scope>
</reference>
<sequence length="60" mass="6303">MKAFSVLALFAAVAMAVPAAESVNDLVAQGKLERRSCAANCYCDSGRCYCDNCYPGGCNC</sequence>
<evidence type="ECO:0000256" key="1">
    <source>
        <dbReference type="SAM" id="SignalP"/>
    </source>
</evidence>
<gene>
    <name evidence="2" type="ORF">TT172_LOCUS8662</name>
</gene>
<dbReference type="Proteomes" id="UP000289323">
    <property type="component" value="Unassembled WGS sequence"/>
</dbReference>
<evidence type="ECO:0000313" key="2">
    <source>
        <dbReference type="EMBL" id="SPQ26243.1"/>
    </source>
</evidence>
<keyword evidence="1" id="KW-0732">Signal</keyword>
<name>A0A3S4CB60_9PEZI</name>
<protein>
    <submittedName>
        <fullName evidence="2">9234d591-90b7-4e45-a87d-f5af1325ae63</fullName>
    </submittedName>
</protein>